<dbReference type="Pfam" id="PF05345">
    <property type="entry name" value="He_PIG"/>
    <property type="match status" value="13"/>
</dbReference>
<keyword evidence="1" id="KW-0472">Membrane</keyword>
<reference evidence="3" key="1">
    <citation type="submission" date="2023-08" db="EMBL/GenBank/DDBJ databases">
        <title>Methanolobus mangrovi sp. nov. and Methanolobus sediminis sp. nov, two novel methylotrophic methanogens isolated from mangrove sediments in China.</title>
        <authorList>
            <person name="Zhou J."/>
        </authorList>
    </citation>
    <scope>NUCLEOTIDE SEQUENCE</scope>
    <source>
        <strain evidence="3">FTZ2</strain>
    </source>
</reference>
<keyword evidence="1" id="KW-0812">Transmembrane</keyword>
<dbReference type="InterPro" id="IPR006644">
    <property type="entry name" value="Cadg"/>
</dbReference>
<dbReference type="InterPro" id="IPR022409">
    <property type="entry name" value="PKD/Chitinase_dom"/>
</dbReference>
<dbReference type="SUPFAM" id="SSF49313">
    <property type="entry name" value="Cadherin-like"/>
    <property type="match status" value="13"/>
</dbReference>
<dbReference type="GO" id="GO:0005509">
    <property type="term" value="F:calcium ion binding"/>
    <property type="evidence" value="ECO:0007669"/>
    <property type="project" value="InterPro"/>
</dbReference>
<dbReference type="InterPro" id="IPR026453">
    <property type="entry name" value="PGF_pre_PGF"/>
</dbReference>
<dbReference type="InterPro" id="IPR002102">
    <property type="entry name" value="Cohesin_dom"/>
</dbReference>
<dbReference type="InterPro" id="IPR015919">
    <property type="entry name" value="Cadherin-like_sf"/>
</dbReference>
<dbReference type="GO" id="GO:0016020">
    <property type="term" value="C:membrane"/>
    <property type="evidence" value="ECO:0007669"/>
    <property type="project" value="InterPro"/>
</dbReference>
<dbReference type="Proteomes" id="UP001183006">
    <property type="component" value="Chromosome"/>
</dbReference>
<dbReference type="InterPro" id="IPR008965">
    <property type="entry name" value="CBM2/CBM3_carb-bd_dom_sf"/>
</dbReference>
<dbReference type="GO" id="GO:0007156">
    <property type="term" value="P:homophilic cell adhesion via plasma membrane adhesion molecules"/>
    <property type="evidence" value="ECO:0007669"/>
    <property type="project" value="InterPro"/>
</dbReference>
<name>A0AA51UDN5_9EURY</name>
<dbReference type="RefSeq" id="WP_309307051.1">
    <property type="nucleotide sequence ID" value="NZ_CP133594.1"/>
</dbReference>
<organism evidence="3 4">
    <name type="scientific">Methanolobus mangrovi</name>
    <dbReference type="NCBI Taxonomy" id="3072977"/>
    <lineage>
        <taxon>Archaea</taxon>
        <taxon>Methanobacteriati</taxon>
        <taxon>Methanobacteriota</taxon>
        <taxon>Stenosarchaea group</taxon>
        <taxon>Methanomicrobia</taxon>
        <taxon>Methanosarcinales</taxon>
        <taxon>Methanosarcinaceae</taxon>
        <taxon>Methanolobus</taxon>
    </lineage>
</organism>
<dbReference type="InterPro" id="IPR013783">
    <property type="entry name" value="Ig-like_fold"/>
</dbReference>
<evidence type="ECO:0000313" key="3">
    <source>
        <dbReference type="EMBL" id="WMW21265.1"/>
    </source>
</evidence>
<feature type="domain" description="Cadherin" evidence="2">
    <location>
        <begin position="1080"/>
        <end position="1163"/>
    </location>
</feature>
<dbReference type="GO" id="GO:0000272">
    <property type="term" value="P:polysaccharide catabolic process"/>
    <property type="evidence" value="ECO:0007669"/>
    <property type="project" value="InterPro"/>
</dbReference>
<dbReference type="CDD" id="cd11304">
    <property type="entry name" value="Cadherin_repeat"/>
    <property type="match status" value="2"/>
</dbReference>
<dbReference type="Gene3D" id="2.60.40.680">
    <property type="match status" value="1"/>
</dbReference>
<sequence>MISIALLITVLPALVSADSNETIVIGNTVANPDSSFSLPIFVKNVTNMNSLSMDLIFDSSLLSVDSIVANDTLSGSELTYYLNNSTGFANMTLSSVDVTAEEQFHVADILFSALASGYSDIIAENVSLENNTMLYPALFVFNGSVRVNHLPKIDYIADKTVNEGSELSFSVSASDVDDYALSYNVEGLPSGYDFNSTTGFFMWTPAIGDSDIYYANFSVSDGFAVDFTHANITVNEAILDQPPELSAIGNKNVDEDSLLSFTISAIDPDGDIVSYSYSSSTLPDSASLDSRTGFFSWTPGYDDAGIYEVEFTATANNVPDSETIIITVGGVDRAPELSAIGNKNVDEDSLLSFTISAIDPDGDIVSYSYSSSTLPDSASLDSRTGFFSWTPGYDGAGIYEVEFTATANGVPDSETIIITVGGVDRAPELSAIGNKNVDEDSLLSFTISAIDPDGDIVSYSYSSSTLPDSASLDSRTGFFSWTPGYDDAGIYEVEFTATANGVPDSETIIITVGGVDRAPELSAIGNKNVDEDSLLSFTISAIDPDGDIVSYSYSSSTLPDSASLDSRTGFFSWTPGYDGAGIYEVEFTATANGVPDSETIIITVGGVDRAPELSAIGNKNVDEDSLLSFTISAIDPDGDIVSYSYSSSTLPDSASLDSRTGFFSWTPGYDDAGIYEVEFTATANGVPDSETIIITVGGVDRAPELSAIGNKNVDEDSLLSFTISAIDPDGDIVSYSYSSSTLPDSASLDSRTGFFSWTPGYDDAGIYEVEFTATANGVPDSETIIITVGGVDRAPELSAIGNKNVDEDSLLSFTISAIDPDGDIVSYSYSSSTLPDSASLDSRTGFFSWTPGYDGAGIYEVEFTATANGVPDSETIIITVGGVDRAPELSAIGNKNVDEGSLLSFTISAIDPDGDIVSYSYSSSTLPDSASLDSRTGFFSWTPGYDDAGIYEVEFTATANGVPDSETIIITVGGVDRAPELSAIGNKNVDEGSLLSFTISAIDPDGDIVSYSYSSSTLPDSASLDSRTGFFSWTPGYDGAGIYEVEFTATANGVPDSEIININVVDVNREPILMVIGPQSVDENKPLTITPVATDDDDDTLYYSVVDSPSGSEIDESTGIFTWTPTYEQDGRYLIRFVVSDGQLEDTENVTVTVNDVNRPPVLNIQEPINVPENSTLILDLNASDPDDDILEYSKDVSFGTLQEDVFSWKPGYEDEGAYSVTFTVSDAEFKVSKTLTINVTHTNSPPVINFTSLILVNELETVTINLTAVDIDDDELEFSKDVEYGSISGNIFTWIPGINDNDIHKILFTVSDGQLSDSKLAIIAVGNTNIPPVIIHTGIQQVRENEMLTFTLNASDVDNDTLTYSCSELPAGANIESTNGTFTWTPTYEQAGTYTVELMVSDGIYPAVDAVVIKVENVNRAPVFDSIPTHTVNETETLVIHLDASDPDGDSMTFSTTAKNGKVIGNTFTWTPGYYDSGDYDLDFKVTDGYLTDNTTVHVEVYQTNMPPKIEYMGSYSVYENNTLQFFVEATDGDNDSLTYSVSGLPKGASFNTSTGQFTWKPSYTQSGTYSVEFQVTDGELNASEAVSIRVYDVDLRNIADFSGFETSSSGSSGGGSSSGAEDYDNVAYKDYSIKYVTQGMDIVFEFPNAENDLEYVKFHAVKAAGQVKAIIEILKERSTLVSSNPPGDVYRNINIWVGDAKFNSAGYMSSAEISFKVEKKWLTDNNADPSYIRLYRYSGGSWNELKTSRIGMDAKYYYYKAQTPGFSPFSIVSTGSIPVSVNTAVKSTVENVQYSYDADTRLESTESDSEAAIMNTALEPRSAHPVDIGIVFMGIIGIITIGSVLGYKSRNESVVLSRYYNVLYAVSASVRNAAKWPMYKLSSDSMHKDYTVISEKLKTIRSADYRILCQKKITEIKERQKQ</sequence>
<dbReference type="SMART" id="SM00112">
    <property type="entry name" value="CA"/>
    <property type="match status" value="6"/>
</dbReference>
<dbReference type="EMBL" id="CP133594">
    <property type="protein sequence ID" value="WMW21265.1"/>
    <property type="molecule type" value="Genomic_DNA"/>
</dbReference>
<dbReference type="InterPro" id="IPR002126">
    <property type="entry name" value="Cadherin-like_dom"/>
</dbReference>
<evidence type="ECO:0000313" key="4">
    <source>
        <dbReference type="Proteomes" id="UP001183006"/>
    </source>
</evidence>
<keyword evidence="1" id="KW-1133">Transmembrane helix</keyword>
<dbReference type="Pfam" id="PF00963">
    <property type="entry name" value="Cohesin"/>
    <property type="match status" value="1"/>
</dbReference>
<dbReference type="CDD" id="cd08547">
    <property type="entry name" value="Type_II_cohesin"/>
    <property type="match status" value="1"/>
</dbReference>
<accession>A0AA51UDN5</accession>
<dbReference type="Gene3D" id="2.60.40.10">
    <property type="entry name" value="Immunoglobulins"/>
    <property type="match status" value="15"/>
</dbReference>
<keyword evidence="4" id="KW-1185">Reference proteome</keyword>
<feature type="transmembrane region" description="Helical" evidence="1">
    <location>
        <begin position="1830"/>
        <end position="1849"/>
    </location>
</feature>
<dbReference type="PROSITE" id="PS50268">
    <property type="entry name" value="CADHERIN_2"/>
    <property type="match status" value="2"/>
</dbReference>
<dbReference type="SMART" id="SM00736">
    <property type="entry name" value="CADG"/>
    <property type="match status" value="12"/>
</dbReference>
<dbReference type="GeneID" id="84229988"/>
<proteinExistence type="predicted"/>
<dbReference type="KEGG" id="mmav:RE476_07565"/>
<feature type="domain" description="Cadherin" evidence="2">
    <location>
        <begin position="987"/>
        <end position="1073"/>
    </location>
</feature>
<dbReference type="SUPFAM" id="SSF49384">
    <property type="entry name" value="Carbohydrate-binding domain"/>
    <property type="match status" value="1"/>
</dbReference>
<dbReference type="NCBIfam" id="TIGR04213">
    <property type="entry name" value="PGF_pre_PGF"/>
    <property type="match status" value="1"/>
</dbReference>
<gene>
    <name evidence="3" type="ORF">RE476_07565</name>
</gene>
<dbReference type="GO" id="GO:0030246">
    <property type="term" value="F:carbohydrate binding"/>
    <property type="evidence" value="ECO:0007669"/>
    <property type="project" value="InterPro"/>
</dbReference>
<evidence type="ECO:0000259" key="2">
    <source>
        <dbReference type="PROSITE" id="PS50268"/>
    </source>
</evidence>
<dbReference type="Pfam" id="PF17963">
    <property type="entry name" value="Big_9"/>
    <property type="match status" value="2"/>
</dbReference>
<dbReference type="NCBIfam" id="NF012211">
    <property type="entry name" value="tand_rpt_95"/>
    <property type="match status" value="2"/>
</dbReference>
<dbReference type="SMART" id="SM00089">
    <property type="entry name" value="PKD"/>
    <property type="match status" value="12"/>
</dbReference>
<evidence type="ECO:0000256" key="1">
    <source>
        <dbReference type="SAM" id="Phobius"/>
    </source>
</evidence>
<protein>
    <submittedName>
        <fullName evidence="3">Ig domain-containing protein</fullName>
    </submittedName>
</protein>